<dbReference type="GO" id="GO:0009698">
    <property type="term" value="P:phenylpropanoid metabolic process"/>
    <property type="evidence" value="ECO:0007669"/>
    <property type="project" value="UniProtKB-KW"/>
</dbReference>
<evidence type="ECO:0000256" key="9">
    <source>
        <dbReference type="ARBA" id="ARBA00034219"/>
    </source>
</evidence>
<evidence type="ECO:0000256" key="3">
    <source>
        <dbReference type="ARBA" id="ARBA00006432"/>
    </source>
</evidence>
<dbReference type="SUPFAM" id="SSF56801">
    <property type="entry name" value="Acetyl-CoA synthetase-like"/>
    <property type="match status" value="1"/>
</dbReference>
<keyword evidence="7" id="KW-0067">ATP-binding</keyword>
<feature type="domain" description="AMP-binding enzyme C-terminal" evidence="13">
    <location>
        <begin position="495"/>
        <end position="570"/>
    </location>
</feature>
<dbReference type="EC" id="6.2.1.12" evidence="4"/>
<dbReference type="InterPro" id="IPR000873">
    <property type="entry name" value="AMP-dep_synth/lig_dom"/>
</dbReference>
<dbReference type="FunFam" id="3.30.300.30:FF:000007">
    <property type="entry name" value="4-coumarate--CoA ligase 2"/>
    <property type="match status" value="1"/>
</dbReference>
<comment type="catalytic activity">
    <reaction evidence="9">
        <text>(E)-4-coumarate + ATP + H(+) = (E)-4-coumaroyl-AMP + diphosphate</text>
        <dbReference type="Rhea" id="RHEA:72419"/>
        <dbReference type="ChEBI" id="CHEBI:12876"/>
        <dbReference type="ChEBI" id="CHEBI:15378"/>
        <dbReference type="ChEBI" id="CHEBI:30616"/>
        <dbReference type="ChEBI" id="CHEBI:33019"/>
        <dbReference type="ChEBI" id="CHEBI:192348"/>
    </reaction>
    <physiologicalReaction direction="left-to-right" evidence="9">
        <dbReference type="Rhea" id="RHEA:72420"/>
    </physiologicalReaction>
</comment>
<dbReference type="Gene3D" id="3.40.50.12780">
    <property type="entry name" value="N-terminal domain of ligase-like"/>
    <property type="match status" value="1"/>
</dbReference>
<evidence type="ECO:0000256" key="10">
    <source>
        <dbReference type="ARBA" id="ARBA00034223"/>
    </source>
</evidence>
<dbReference type="FunFam" id="3.40.50.12780:FF:000003">
    <property type="entry name" value="Long-chain-fatty-acid--CoA ligase FadD"/>
    <property type="match status" value="1"/>
</dbReference>
<dbReference type="EMBL" id="CM026421">
    <property type="protein sequence ID" value="KAG0593024.1"/>
    <property type="molecule type" value="Genomic_DNA"/>
</dbReference>
<evidence type="ECO:0000256" key="8">
    <source>
        <dbReference type="ARBA" id="ARBA00023051"/>
    </source>
</evidence>
<keyword evidence="5" id="KW-0436">Ligase</keyword>
<comment type="similarity">
    <text evidence="3">Belongs to the ATP-dependent AMP-binding enzyme family.</text>
</comment>
<protein>
    <recommendedName>
        <fullName evidence="4">4-coumarate--CoA ligase</fullName>
        <ecNumber evidence="4">6.2.1.12</ecNumber>
    </recommendedName>
</protein>
<dbReference type="InterPro" id="IPR042099">
    <property type="entry name" value="ANL_N_sf"/>
</dbReference>
<comment type="catalytic activity">
    <reaction evidence="11">
        <text>(E)-4-coumarate + ATP + CoA = (E)-4-coumaroyl-CoA + AMP + diphosphate</text>
        <dbReference type="Rhea" id="RHEA:19641"/>
        <dbReference type="ChEBI" id="CHEBI:12876"/>
        <dbReference type="ChEBI" id="CHEBI:30616"/>
        <dbReference type="ChEBI" id="CHEBI:33019"/>
        <dbReference type="ChEBI" id="CHEBI:57287"/>
        <dbReference type="ChEBI" id="CHEBI:85008"/>
        <dbReference type="ChEBI" id="CHEBI:456215"/>
        <dbReference type="EC" id="6.2.1.12"/>
    </reaction>
    <physiologicalReaction direction="left-to-right" evidence="11">
        <dbReference type="Rhea" id="RHEA:19642"/>
    </physiologicalReaction>
</comment>
<dbReference type="PANTHER" id="PTHR24096">
    <property type="entry name" value="LONG-CHAIN-FATTY-ACID--COA LIGASE"/>
    <property type="match status" value="1"/>
</dbReference>
<dbReference type="AlphaFoldDB" id="A0A8T0JAU3"/>
<keyword evidence="6" id="KW-0547">Nucleotide-binding</keyword>
<gene>
    <name evidence="14" type="ORF">KC19_1G299300</name>
</gene>
<evidence type="ECO:0000256" key="1">
    <source>
        <dbReference type="ARBA" id="ARBA00001946"/>
    </source>
</evidence>
<dbReference type="InterPro" id="IPR025110">
    <property type="entry name" value="AMP-bd_C"/>
</dbReference>
<evidence type="ECO:0000313" key="14">
    <source>
        <dbReference type="EMBL" id="KAG0593024.1"/>
    </source>
</evidence>
<evidence type="ECO:0000259" key="13">
    <source>
        <dbReference type="Pfam" id="PF13193"/>
    </source>
</evidence>
<feature type="domain" description="AMP-dependent synthetase/ligase" evidence="12">
    <location>
        <begin position="76"/>
        <end position="444"/>
    </location>
</feature>
<evidence type="ECO:0000256" key="7">
    <source>
        <dbReference type="ARBA" id="ARBA00022840"/>
    </source>
</evidence>
<dbReference type="InterPro" id="IPR045851">
    <property type="entry name" value="AMP-bd_C_sf"/>
</dbReference>
<dbReference type="PROSITE" id="PS00455">
    <property type="entry name" value="AMP_BINDING"/>
    <property type="match status" value="1"/>
</dbReference>
<evidence type="ECO:0000256" key="2">
    <source>
        <dbReference type="ARBA" id="ARBA00004930"/>
    </source>
</evidence>
<comment type="pathway">
    <text evidence="2">Phytoalexin biosynthesis; 3,4',5-trihydroxystilbene biosynthesis; 3,4',5-trihydroxystilbene from trans-4-coumarate: step 1/2.</text>
</comment>
<accession>A0A8T0JAU3</accession>
<dbReference type="Pfam" id="PF13193">
    <property type="entry name" value="AMP-binding_C"/>
    <property type="match status" value="1"/>
</dbReference>
<name>A0A8T0JAU3_CERPU</name>
<comment type="cofactor">
    <cofactor evidence="1">
        <name>Mg(2+)</name>
        <dbReference type="ChEBI" id="CHEBI:18420"/>
    </cofactor>
</comment>
<keyword evidence="8" id="KW-0587">Phenylpropanoid metabolism</keyword>
<dbReference type="Gene3D" id="3.30.300.30">
    <property type="match status" value="1"/>
</dbReference>
<comment type="caution">
    <text evidence="14">The sequence shown here is derived from an EMBL/GenBank/DDBJ whole genome shotgun (WGS) entry which is preliminary data.</text>
</comment>
<dbReference type="InterPro" id="IPR020845">
    <property type="entry name" value="AMP-binding_CS"/>
</dbReference>
<organism evidence="14 15">
    <name type="scientific">Ceratodon purpureus</name>
    <name type="common">Fire moss</name>
    <name type="synonym">Dicranum purpureum</name>
    <dbReference type="NCBI Taxonomy" id="3225"/>
    <lineage>
        <taxon>Eukaryota</taxon>
        <taxon>Viridiplantae</taxon>
        <taxon>Streptophyta</taxon>
        <taxon>Embryophyta</taxon>
        <taxon>Bryophyta</taxon>
        <taxon>Bryophytina</taxon>
        <taxon>Bryopsida</taxon>
        <taxon>Dicranidae</taxon>
        <taxon>Pseudoditrichales</taxon>
        <taxon>Ditrichaceae</taxon>
        <taxon>Ceratodon</taxon>
    </lineage>
</organism>
<dbReference type="Pfam" id="PF00501">
    <property type="entry name" value="AMP-binding"/>
    <property type="match status" value="1"/>
</dbReference>
<dbReference type="CDD" id="cd05904">
    <property type="entry name" value="4CL"/>
    <property type="match status" value="1"/>
</dbReference>
<dbReference type="GO" id="GO:0016207">
    <property type="term" value="F:4-coumarate-CoA ligase activity"/>
    <property type="evidence" value="ECO:0007669"/>
    <property type="project" value="UniProtKB-EC"/>
</dbReference>
<evidence type="ECO:0000259" key="12">
    <source>
        <dbReference type="Pfam" id="PF00501"/>
    </source>
</evidence>
<evidence type="ECO:0000256" key="4">
    <source>
        <dbReference type="ARBA" id="ARBA00012959"/>
    </source>
</evidence>
<dbReference type="GO" id="GO:0005524">
    <property type="term" value="F:ATP binding"/>
    <property type="evidence" value="ECO:0007669"/>
    <property type="project" value="UniProtKB-KW"/>
</dbReference>
<proteinExistence type="inferred from homology"/>
<dbReference type="Proteomes" id="UP000822688">
    <property type="component" value="Chromosome 1"/>
</dbReference>
<evidence type="ECO:0000256" key="6">
    <source>
        <dbReference type="ARBA" id="ARBA00022741"/>
    </source>
</evidence>
<dbReference type="PANTHER" id="PTHR24096:SF406">
    <property type="entry name" value="4-COUMARATE--COA LIGASE 2"/>
    <property type="match status" value="1"/>
</dbReference>
<comment type="catalytic activity">
    <reaction evidence="10">
        <text>(E)-4-coumaroyl-AMP + CoA = (E)-4-coumaroyl-CoA + AMP + H(+)</text>
        <dbReference type="Rhea" id="RHEA:72423"/>
        <dbReference type="ChEBI" id="CHEBI:15378"/>
        <dbReference type="ChEBI" id="CHEBI:57287"/>
        <dbReference type="ChEBI" id="CHEBI:85008"/>
        <dbReference type="ChEBI" id="CHEBI:192348"/>
        <dbReference type="ChEBI" id="CHEBI:456215"/>
    </reaction>
    <physiologicalReaction direction="left-to-right" evidence="10">
        <dbReference type="Rhea" id="RHEA:72424"/>
    </physiologicalReaction>
</comment>
<evidence type="ECO:0000313" key="15">
    <source>
        <dbReference type="Proteomes" id="UP000822688"/>
    </source>
</evidence>
<evidence type="ECO:0000256" key="5">
    <source>
        <dbReference type="ARBA" id="ARBA00022598"/>
    </source>
</evidence>
<keyword evidence="15" id="KW-1185">Reference proteome</keyword>
<reference evidence="14" key="1">
    <citation type="submission" date="2020-06" db="EMBL/GenBank/DDBJ databases">
        <title>WGS assembly of Ceratodon purpureus strain R40.</title>
        <authorList>
            <person name="Carey S.B."/>
            <person name="Jenkins J."/>
            <person name="Shu S."/>
            <person name="Lovell J.T."/>
            <person name="Sreedasyam A."/>
            <person name="Maumus F."/>
            <person name="Tiley G.P."/>
            <person name="Fernandez-Pozo N."/>
            <person name="Barry K."/>
            <person name="Chen C."/>
            <person name="Wang M."/>
            <person name="Lipzen A."/>
            <person name="Daum C."/>
            <person name="Saski C.A."/>
            <person name="Payton A.C."/>
            <person name="Mcbreen J.C."/>
            <person name="Conrad R.E."/>
            <person name="Kollar L.M."/>
            <person name="Olsson S."/>
            <person name="Huttunen S."/>
            <person name="Landis J.B."/>
            <person name="Wickett N.J."/>
            <person name="Johnson M.G."/>
            <person name="Rensing S.A."/>
            <person name="Grimwood J."/>
            <person name="Schmutz J."/>
            <person name="Mcdaniel S.F."/>
        </authorList>
    </citation>
    <scope>NUCLEOTIDE SEQUENCE</scope>
    <source>
        <strain evidence="14">R40</strain>
    </source>
</reference>
<sequence length="586" mass="63910">MAAGATLPLPTQGPVIQAAMDESEFEKAVQMLQQTKQSNVDASLIAQREKIFRSNYHQLPPIPHSNLASFVLENATGSFASKTAFVDGSTGTSYSYSQMTELVHRTVAGFVSLGLKPKDVVFLLSPNNPDFAIVYLAVVSLGAIVAPSNPLNTEADIAKQLVQVNAKFVVTVPELLSKFGQNINTLPTILIGDKTTTWELKTTSSISFLSEILTKEVYVEAPQPECHPDDTCTLLFSSGTTGLSKAVQITHRNFMSAVTAYNTLEPGASTTEDDVCLAIVPLYHVYGLGIVFLATLQRGASVVTMARYSLPAMLQYVERFKITVATLVPPIYVVLVKSAELVAKYDLSSLRILATGAAPLREDTMKAIQTMFPHCVIRQGYGMTESPLISFSVIENERQQWGSVGPIVPGTEARISHIETTASLPAMATGEVWIRGPQVMKGYLNDPEQTAAAVDSEGWLHTGDLGYMDNNGYLYIVDRLKEMIKYKAHQVAPGELEAVLLKHPRILDAAVIPFPDDEAGELPMAFVVKREGSDLNESEVMSFVGKLVAPYKKVRKVEFINAIPKSATGKILRKELIVKIRQQLTS</sequence>
<evidence type="ECO:0000256" key="11">
    <source>
        <dbReference type="ARBA" id="ARBA00034252"/>
    </source>
</evidence>